<sequence length="1117" mass="122686">MLSTTRKRGRQVYGYGDAARAILLAFFALLAGIAPALAQENIIFEAQRHENYGRLILTFPDRMKLPEHTVTSDNGVLVIAVPGTPMDGFLPDIGTILGEYLAVARFDPDRTGIRMGMREQFQINTIAAGEQLYIDLLPTDWVGLPPALPPEIITKLAERAEEAARIAEERRRAELVLEYNPQPTIRVGRHPTFSRIEFNWNVGTKAEFTREGESASIRFDWPVRVDLYQVLSDRPAQLGEVTNIVHGADTEIVMAIPEDVSVRFYEQSSTEFILDIDVPGASAEGFDLGEIAATLGGPEAVAEGDEHAQTAEQPTHDGPDIVQPFVSTVGQTVRIVFPFVEETPAAVFRRGDVVWMLFDTSARLVSPDEQSGEILDGLARDLTVESTGAAYVVRMVLNQNRLATLASEGQSWVLSLGDILLSATHPVTFERRRSPSGLYEMLADLERPANVHQLRDPDVGDILDVVTTFPPARGVVRDLGFVDFEAPRSVHGLVVKPLHEGVSVSIEDRFAVISADAGLTVSTDDGQRLYAPASTSVSALDLNEMMTPNPDDFVLRRDEYQARAALAEGRALDRARLDLAQFYLSNDFAFEAIGVLNVLSRDLRQTSLEHELNATLAAANALAGRHVDALALLNAEIMLNDPDAMIWRTIAKVDAGDFAGARLDAFGGDHVVDNYPNWIRARFHMAAIRAAVEQSDATMAADMIRAVDLAALTPDQVAQYQLLSARLDHINGLEDDALEGYGRVIAADRRGSTAEAVLHTIEILDDMDQLDVEKAIHTLAVQSTLWRGDQLEIDIVTKLTDLQYRHGDYRDAFVLTREMAMGFEDSRALDPLLARARTEFSGLFLDGRADALDAVSALSIYYDYRHLTPPGAEGDMMIRNLAQRLIEVDLLAQASELLLYQVENRLDGAARAQVAADLAIIYIANRDPNSALRVLYETRLAGLPPGLERQRRVLEASALIHAHRHDLALDLLSSLTGRDTELLRIDALWQASRYSAAAEMIEALYSPDLGTGTLSPMARTNVVKAAVGYVLSNDQIGLARLRSRFSEAMSTTPEWPVFSFVVENVDPNGVNFREIARQVADTQAINAFLNAYREIYAGQNAVTPLRAAPETGAVASL</sequence>
<name>A0ABY6ISZ7_9HYPH</name>
<evidence type="ECO:0008006" key="4">
    <source>
        <dbReference type="Google" id="ProtNLM"/>
    </source>
</evidence>
<feature type="compositionally biased region" description="Basic and acidic residues" evidence="1">
    <location>
        <begin position="304"/>
        <end position="319"/>
    </location>
</feature>
<proteinExistence type="predicted"/>
<dbReference type="RefSeq" id="WP_264227319.1">
    <property type="nucleotide sequence ID" value="NZ_CP107716.1"/>
</dbReference>
<accession>A0ABY6ISZ7</accession>
<feature type="region of interest" description="Disordered" evidence="1">
    <location>
        <begin position="301"/>
        <end position="320"/>
    </location>
</feature>
<keyword evidence="3" id="KW-1185">Reference proteome</keyword>
<gene>
    <name evidence="2" type="ORF">OF122_08390</name>
</gene>
<dbReference type="Proteomes" id="UP001163882">
    <property type="component" value="Chromosome"/>
</dbReference>
<evidence type="ECO:0000313" key="3">
    <source>
        <dbReference type="Proteomes" id="UP001163882"/>
    </source>
</evidence>
<dbReference type="EMBL" id="CP107716">
    <property type="protein sequence ID" value="UYQ73761.1"/>
    <property type="molecule type" value="Genomic_DNA"/>
</dbReference>
<evidence type="ECO:0000313" key="2">
    <source>
        <dbReference type="EMBL" id="UYQ73761.1"/>
    </source>
</evidence>
<reference evidence="2" key="1">
    <citation type="submission" date="2022-10" db="EMBL/GenBank/DDBJ databases">
        <title>YIM 151497 complete genome.</title>
        <authorList>
            <person name="Chen X."/>
        </authorList>
    </citation>
    <scope>NUCLEOTIDE SEQUENCE</scope>
    <source>
        <strain evidence="2">YIM 151497</strain>
    </source>
</reference>
<protein>
    <recommendedName>
        <fullName evidence="4">Tetratricopeptide repeat-like domain-containing protein</fullName>
    </recommendedName>
</protein>
<evidence type="ECO:0000256" key="1">
    <source>
        <dbReference type="SAM" id="MobiDB-lite"/>
    </source>
</evidence>
<organism evidence="2 3">
    <name type="scientific">Pelagibacterium flavum</name>
    <dbReference type="NCBI Taxonomy" id="2984530"/>
    <lineage>
        <taxon>Bacteria</taxon>
        <taxon>Pseudomonadati</taxon>
        <taxon>Pseudomonadota</taxon>
        <taxon>Alphaproteobacteria</taxon>
        <taxon>Hyphomicrobiales</taxon>
        <taxon>Devosiaceae</taxon>
        <taxon>Pelagibacterium</taxon>
    </lineage>
</organism>